<evidence type="ECO:0000259" key="1">
    <source>
        <dbReference type="PROSITE" id="PS50994"/>
    </source>
</evidence>
<dbReference type="Proteomes" id="UP000239181">
    <property type="component" value="Unassembled WGS sequence"/>
</dbReference>
<dbReference type="InterPro" id="IPR012337">
    <property type="entry name" value="RNaseH-like_sf"/>
</dbReference>
<dbReference type="EMBL" id="PDET01000017">
    <property type="protein sequence ID" value="PRD13579.1"/>
    <property type="molecule type" value="Genomic_DNA"/>
</dbReference>
<reference evidence="2 3" key="1">
    <citation type="submission" date="2017-10" db="EMBL/GenBank/DDBJ databases">
        <title>Draft genome of two endophytic bacteria isolated from 'guarana' Paullinia cupana (Mart.) Ducke.</title>
        <authorList>
            <person name="Siqueira K.A."/>
            <person name="Liotti R.G."/>
            <person name="Mendes T.A."/>
            <person name="Soares M.A."/>
        </authorList>
    </citation>
    <scope>NUCLEOTIDE SEQUENCE [LARGE SCALE GENOMIC DNA]</scope>
    <source>
        <strain evidence="2 3">342</strain>
    </source>
</reference>
<dbReference type="GO" id="GO:0003676">
    <property type="term" value="F:nucleic acid binding"/>
    <property type="evidence" value="ECO:0007669"/>
    <property type="project" value="InterPro"/>
</dbReference>
<dbReference type="SUPFAM" id="SSF53098">
    <property type="entry name" value="Ribonuclease H-like"/>
    <property type="match status" value="1"/>
</dbReference>
<dbReference type="InterPro" id="IPR001584">
    <property type="entry name" value="Integrase_cat-core"/>
</dbReference>
<comment type="caution">
    <text evidence="2">The sequence shown here is derived from an EMBL/GenBank/DDBJ whole genome shotgun (WGS) entry which is preliminary data.</text>
</comment>
<organism evidence="2 3">
    <name type="scientific">Pantoea coffeiphila</name>
    <dbReference type="NCBI Taxonomy" id="1465635"/>
    <lineage>
        <taxon>Bacteria</taxon>
        <taxon>Pseudomonadati</taxon>
        <taxon>Pseudomonadota</taxon>
        <taxon>Gammaproteobacteria</taxon>
        <taxon>Enterobacterales</taxon>
        <taxon>Erwiniaceae</taxon>
        <taxon>Pantoea</taxon>
    </lineage>
</organism>
<feature type="domain" description="Integrase catalytic" evidence="1">
    <location>
        <begin position="2"/>
        <end position="91"/>
    </location>
</feature>
<dbReference type="OrthoDB" id="9774685at2"/>
<dbReference type="PANTHER" id="PTHR47515:SF1">
    <property type="entry name" value="BLR2054 PROTEIN"/>
    <property type="match status" value="1"/>
</dbReference>
<dbReference type="AlphaFoldDB" id="A0A2S9I703"/>
<proteinExistence type="predicted"/>
<dbReference type="PROSITE" id="PS50994">
    <property type="entry name" value="INTEGRASE"/>
    <property type="match status" value="1"/>
</dbReference>
<dbReference type="Pfam" id="PF00665">
    <property type="entry name" value="rve"/>
    <property type="match status" value="1"/>
</dbReference>
<dbReference type="Gene3D" id="3.30.420.10">
    <property type="entry name" value="Ribonuclease H-like superfamily/Ribonuclease H"/>
    <property type="match status" value="1"/>
</dbReference>
<evidence type="ECO:0000313" key="3">
    <source>
        <dbReference type="Proteomes" id="UP000239181"/>
    </source>
</evidence>
<protein>
    <recommendedName>
        <fullName evidence="1">Integrase catalytic domain-containing protein</fullName>
    </recommendedName>
</protein>
<sequence>MSASAEQVGDKYGIPMDFVMDALATGHRIKCLICIDDFAKECLTFTIAFRNSGVQATCNLDSIALLRGCPARIRTDQGPEFTCHALYQQAF</sequence>
<keyword evidence="3" id="KW-1185">Reference proteome</keyword>
<gene>
    <name evidence="2" type="ORF">CQW29_20175</name>
</gene>
<dbReference type="GO" id="GO:0015074">
    <property type="term" value="P:DNA integration"/>
    <property type="evidence" value="ECO:0007669"/>
    <property type="project" value="InterPro"/>
</dbReference>
<dbReference type="PANTHER" id="PTHR47515">
    <property type="entry name" value="LOW CALCIUM RESPONSE LOCUS PROTEIN T"/>
    <property type="match status" value="1"/>
</dbReference>
<accession>A0A2S9I703</accession>
<evidence type="ECO:0000313" key="2">
    <source>
        <dbReference type="EMBL" id="PRD13579.1"/>
    </source>
</evidence>
<dbReference type="InterPro" id="IPR036397">
    <property type="entry name" value="RNaseH_sf"/>
</dbReference>
<name>A0A2S9I703_9GAMM</name>